<name>A0A420XQM5_9ACTN</name>
<dbReference type="RefSeq" id="WP_121193361.1">
    <property type="nucleotide sequence ID" value="NZ_RBWV01000011.1"/>
</dbReference>
<dbReference type="InParanoid" id="A0A420XQM5"/>
<protein>
    <submittedName>
        <fullName evidence="1">Uncharacterized protein</fullName>
    </submittedName>
</protein>
<comment type="caution">
    <text evidence="1">The sequence shown here is derived from an EMBL/GenBank/DDBJ whole genome shotgun (WGS) entry which is preliminary data.</text>
</comment>
<keyword evidence="2" id="KW-1185">Reference proteome</keyword>
<proteinExistence type="predicted"/>
<reference evidence="1 2" key="1">
    <citation type="submission" date="2018-10" db="EMBL/GenBank/DDBJ databases">
        <title>Genomic Encyclopedia of Archaeal and Bacterial Type Strains, Phase II (KMG-II): from individual species to whole genera.</title>
        <authorList>
            <person name="Goeker M."/>
        </authorList>
    </citation>
    <scope>NUCLEOTIDE SEQUENCE [LARGE SCALE GENOMIC DNA]</scope>
    <source>
        <strain evidence="1 2">RP-AC37</strain>
    </source>
</reference>
<dbReference type="Proteomes" id="UP000281955">
    <property type="component" value="Unassembled WGS sequence"/>
</dbReference>
<dbReference type="AlphaFoldDB" id="A0A420XQM5"/>
<evidence type="ECO:0000313" key="2">
    <source>
        <dbReference type="Proteomes" id="UP000281955"/>
    </source>
</evidence>
<organism evidence="1 2">
    <name type="scientific">Motilibacter peucedani</name>
    <dbReference type="NCBI Taxonomy" id="598650"/>
    <lineage>
        <taxon>Bacteria</taxon>
        <taxon>Bacillati</taxon>
        <taxon>Actinomycetota</taxon>
        <taxon>Actinomycetes</taxon>
        <taxon>Motilibacterales</taxon>
        <taxon>Motilibacteraceae</taxon>
        <taxon>Motilibacter</taxon>
    </lineage>
</organism>
<gene>
    <name evidence="1" type="ORF">CLV35_2085</name>
</gene>
<evidence type="ECO:0000313" key="1">
    <source>
        <dbReference type="EMBL" id="RKS75611.1"/>
    </source>
</evidence>
<dbReference type="EMBL" id="RBWV01000011">
    <property type="protein sequence ID" value="RKS75611.1"/>
    <property type="molecule type" value="Genomic_DNA"/>
</dbReference>
<sequence length="102" mass="10811">MTSTPLHRETPPHLTLSARARALELIGAYIAEVGQEERRATLDRVAAEVVDEPAAVRVLVHALTEYAATFADVAATATSTPQHVVSPATLVQALARMDLAIG</sequence>
<accession>A0A420XQM5</accession>